<evidence type="ECO:0000256" key="6">
    <source>
        <dbReference type="ARBA" id="ARBA00023136"/>
    </source>
</evidence>
<organism evidence="8 9">
    <name type="scientific">Opisthorchis viverrini</name>
    <name type="common">Southeast Asian liver fluke</name>
    <dbReference type="NCBI Taxonomy" id="6198"/>
    <lineage>
        <taxon>Eukaryota</taxon>
        <taxon>Metazoa</taxon>
        <taxon>Spiralia</taxon>
        <taxon>Lophotrochozoa</taxon>
        <taxon>Platyhelminthes</taxon>
        <taxon>Trematoda</taxon>
        <taxon>Digenea</taxon>
        <taxon>Opisthorchiida</taxon>
        <taxon>Opisthorchiata</taxon>
        <taxon>Opisthorchiidae</taxon>
        <taxon>Opisthorchis</taxon>
    </lineage>
</organism>
<name>A0A074YTJ1_OPIVI</name>
<comment type="pathway">
    <text evidence="2">Lipid metabolism; sphingolipid metabolism.</text>
</comment>
<comment type="pathway">
    <text evidence="3">Sphingolipid metabolism.</text>
</comment>
<protein>
    <recommendedName>
        <fullName evidence="7">TLC domain-containing protein</fullName>
    </recommendedName>
</protein>
<evidence type="ECO:0000313" key="8">
    <source>
        <dbReference type="EMBL" id="KER18111.1"/>
    </source>
</evidence>
<dbReference type="CTD" id="20326540"/>
<evidence type="ECO:0000256" key="3">
    <source>
        <dbReference type="ARBA" id="ARBA00004991"/>
    </source>
</evidence>
<evidence type="ECO:0000259" key="7">
    <source>
        <dbReference type="Pfam" id="PF03798"/>
    </source>
</evidence>
<dbReference type="GO" id="GO:0046513">
    <property type="term" value="P:ceramide biosynthetic process"/>
    <property type="evidence" value="ECO:0007669"/>
    <property type="project" value="InterPro"/>
</dbReference>
<keyword evidence="6" id="KW-0472">Membrane</keyword>
<proteinExistence type="predicted"/>
<keyword evidence="5" id="KW-1133">Transmembrane helix</keyword>
<dbReference type="GO" id="GO:0016020">
    <property type="term" value="C:membrane"/>
    <property type="evidence" value="ECO:0007669"/>
    <property type="project" value="UniProtKB-SubCell"/>
</dbReference>
<evidence type="ECO:0000256" key="5">
    <source>
        <dbReference type="ARBA" id="ARBA00022989"/>
    </source>
</evidence>
<evidence type="ECO:0000256" key="1">
    <source>
        <dbReference type="ARBA" id="ARBA00004141"/>
    </source>
</evidence>
<dbReference type="InterPro" id="IPR006634">
    <property type="entry name" value="TLC-dom"/>
</dbReference>
<feature type="domain" description="TLC" evidence="7">
    <location>
        <begin position="23"/>
        <end position="82"/>
    </location>
</feature>
<dbReference type="RefSeq" id="XP_009178142.1">
    <property type="nucleotide sequence ID" value="XM_009179878.1"/>
</dbReference>
<keyword evidence="4" id="KW-0812">Transmembrane</keyword>
<dbReference type="GO" id="GO:0050291">
    <property type="term" value="F:sphingosine N-acyltransferase activity"/>
    <property type="evidence" value="ECO:0007669"/>
    <property type="project" value="InterPro"/>
</dbReference>
<keyword evidence="9" id="KW-1185">Reference proteome</keyword>
<dbReference type="KEGG" id="ovi:T265_12372"/>
<evidence type="ECO:0000256" key="4">
    <source>
        <dbReference type="ARBA" id="ARBA00022692"/>
    </source>
</evidence>
<sequence length="83" mass="9601">MKLIGFFQTSNSSGLFFLQSPSDNLYIDPPPFDLQFIYCVQMTHYLHSAYATLYLDPWRSDSPAMLLHHVVTLSLISLSFVRR</sequence>
<evidence type="ECO:0000313" key="9">
    <source>
        <dbReference type="Proteomes" id="UP000054324"/>
    </source>
</evidence>
<dbReference type="Pfam" id="PF03798">
    <property type="entry name" value="TRAM_LAG1_CLN8"/>
    <property type="match status" value="1"/>
</dbReference>
<dbReference type="PANTHER" id="PTHR12560">
    <property type="entry name" value="LONGEVITY ASSURANCE FACTOR 1 LAG1"/>
    <property type="match status" value="1"/>
</dbReference>
<dbReference type="Proteomes" id="UP000054324">
    <property type="component" value="Unassembled WGS sequence"/>
</dbReference>
<dbReference type="OrthoDB" id="537032at2759"/>
<dbReference type="GeneID" id="20326540"/>
<evidence type="ECO:0000256" key="2">
    <source>
        <dbReference type="ARBA" id="ARBA00004760"/>
    </source>
</evidence>
<dbReference type="PANTHER" id="PTHR12560:SF58">
    <property type="entry name" value="CERAMIDE SYNTHASE 1"/>
    <property type="match status" value="1"/>
</dbReference>
<accession>A0A074YTJ1</accession>
<dbReference type="AlphaFoldDB" id="A0A074YTJ1"/>
<reference evidence="8 9" key="1">
    <citation type="submission" date="2013-11" db="EMBL/GenBank/DDBJ databases">
        <title>Opisthorchis viverrini - life in the bile duct.</title>
        <authorList>
            <person name="Young N.D."/>
            <person name="Nagarajan N."/>
            <person name="Lin S.J."/>
            <person name="Korhonen P.K."/>
            <person name="Jex A.R."/>
            <person name="Hall R.S."/>
            <person name="Safavi-Hemami H."/>
            <person name="Kaewkong W."/>
            <person name="Bertrand D."/>
            <person name="Gao S."/>
            <person name="Seet Q."/>
            <person name="Wongkham S."/>
            <person name="Teh B.T."/>
            <person name="Wongkham C."/>
            <person name="Intapan P.M."/>
            <person name="Maleewong W."/>
            <person name="Yang X."/>
            <person name="Hu M."/>
            <person name="Wang Z."/>
            <person name="Hofmann A."/>
            <person name="Sternberg P.W."/>
            <person name="Tan P."/>
            <person name="Wang J."/>
            <person name="Gasser R.B."/>
        </authorList>
    </citation>
    <scope>NUCLEOTIDE SEQUENCE [LARGE SCALE GENOMIC DNA]</scope>
</reference>
<gene>
    <name evidence="8" type="ORF">T265_12372</name>
</gene>
<comment type="subcellular location">
    <subcellularLocation>
        <location evidence="1">Membrane</location>
        <topology evidence="1">Multi-pass membrane protein</topology>
    </subcellularLocation>
</comment>
<dbReference type="EMBL" id="KL610876">
    <property type="protein sequence ID" value="KER18111.1"/>
    <property type="molecule type" value="Genomic_DNA"/>
</dbReference>
<dbReference type="InterPro" id="IPR016439">
    <property type="entry name" value="Lag1/Lac1-like"/>
</dbReference>